<dbReference type="RefSeq" id="WP_262393646.1">
    <property type="nucleotide sequence ID" value="NZ_BEXB01000085.1"/>
</dbReference>
<protein>
    <submittedName>
        <fullName evidence="1">Quinolone resistance protein</fullName>
    </submittedName>
</protein>
<comment type="caution">
    <text evidence="1">The sequence shown here is derived from an EMBL/GenBank/DDBJ whole genome shotgun (WGS) entry which is preliminary data.</text>
</comment>
<dbReference type="SUPFAM" id="SSF141571">
    <property type="entry name" value="Pentapeptide repeat-like"/>
    <property type="match status" value="1"/>
</dbReference>
<dbReference type="Gene3D" id="2.160.20.80">
    <property type="entry name" value="E3 ubiquitin-protein ligase SopA"/>
    <property type="match status" value="1"/>
</dbReference>
<evidence type="ECO:0000313" key="1">
    <source>
        <dbReference type="EMBL" id="GAY79077.1"/>
    </source>
</evidence>
<dbReference type="EMBL" id="BEXB01000085">
    <property type="protein sequence ID" value="GAY79077.1"/>
    <property type="molecule type" value="Genomic_DNA"/>
</dbReference>
<accession>A0A4Y1ZIU9</accession>
<gene>
    <name evidence="1" type="ORF">NBRC111894_4631</name>
</gene>
<dbReference type="Pfam" id="PF13599">
    <property type="entry name" value="Pentapeptide_4"/>
    <property type="match status" value="1"/>
</dbReference>
<dbReference type="AlphaFoldDB" id="A0A4Y1ZIU9"/>
<dbReference type="InterPro" id="IPR001646">
    <property type="entry name" value="5peptide_repeat"/>
</dbReference>
<sequence>MVIEKKTVMLEDLEEGSVLNHCDIESTSERKLLSGIQFNHCSFLIDDFTKTEILDCSFTHCEFSNFNFHKAILYRDTFSVCKFMGTNFIQSTFKDTTFTDCLMTYANFSEAKCTGVRFENKQNE</sequence>
<evidence type="ECO:0000313" key="2">
    <source>
        <dbReference type="Proteomes" id="UP000319716"/>
    </source>
</evidence>
<proteinExistence type="predicted"/>
<reference evidence="1 2" key="1">
    <citation type="submission" date="2017-11" db="EMBL/GenBank/DDBJ databases">
        <title>Draft Genome Sequence of Sporolactobacillus inulinus NBRC 111894 Isolated from Koso, a Japanese Sugar-Vegetable Fermented Beverage.</title>
        <authorList>
            <person name="Chiou T.Y."/>
            <person name="Oshima K."/>
            <person name="Suda W."/>
            <person name="Hattori M."/>
            <person name="Takahashi T."/>
        </authorList>
    </citation>
    <scope>NUCLEOTIDE SEQUENCE [LARGE SCALE GENOMIC DNA]</scope>
    <source>
        <strain evidence="1 2">NBRC111894</strain>
    </source>
</reference>
<name>A0A4Y1ZIU9_9BACL</name>
<organism evidence="1 2">
    <name type="scientific">Sporolactobacillus inulinus</name>
    <dbReference type="NCBI Taxonomy" id="2078"/>
    <lineage>
        <taxon>Bacteria</taxon>
        <taxon>Bacillati</taxon>
        <taxon>Bacillota</taxon>
        <taxon>Bacilli</taxon>
        <taxon>Bacillales</taxon>
        <taxon>Sporolactobacillaceae</taxon>
        <taxon>Sporolactobacillus</taxon>
    </lineage>
</organism>
<dbReference type="Proteomes" id="UP000319716">
    <property type="component" value="Unassembled WGS sequence"/>
</dbReference>